<keyword evidence="5" id="KW-1185">Reference proteome</keyword>
<dbReference type="AlphaFoldDB" id="F0VM63"/>
<feature type="region of interest" description="Disordered" evidence="2">
    <location>
        <begin position="124"/>
        <end position="195"/>
    </location>
</feature>
<proteinExistence type="predicted"/>
<dbReference type="VEuPathDB" id="ToxoDB:NCLIV_047720"/>
<dbReference type="EMBL" id="FR823391">
    <property type="protein sequence ID" value="CBZ54341.1"/>
    <property type="molecule type" value="Genomic_DNA"/>
</dbReference>
<dbReference type="OMA" id="QQRIICV"/>
<feature type="compositionally biased region" description="Low complexity" evidence="2">
    <location>
        <begin position="900"/>
        <end position="989"/>
    </location>
</feature>
<feature type="coiled-coil region" evidence="1">
    <location>
        <begin position="515"/>
        <end position="599"/>
    </location>
</feature>
<feature type="region of interest" description="Disordered" evidence="2">
    <location>
        <begin position="802"/>
        <end position="836"/>
    </location>
</feature>
<organism evidence="3 5">
    <name type="scientific">Neospora caninum (strain Liverpool)</name>
    <dbReference type="NCBI Taxonomy" id="572307"/>
    <lineage>
        <taxon>Eukaryota</taxon>
        <taxon>Sar</taxon>
        <taxon>Alveolata</taxon>
        <taxon>Apicomplexa</taxon>
        <taxon>Conoidasida</taxon>
        <taxon>Coccidia</taxon>
        <taxon>Eucoccidiorida</taxon>
        <taxon>Eimeriorina</taxon>
        <taxon>Sarcocystidae</taxon>
        <taxon>Neospora</taxon>
    </lineage>
</organism>
<accession>F0VM63</accession>
<feature type="compositionally biased region" description="Basic and acidic residues" evidence="2">
    <location>
        <begin position="726"/>
        <end position="745"/>
    </location>
</feature>
<evidence type="ECO:0000256" key="1">
    <source>
        <dbReference type="SAM" id="Coils"/>
    </source>
</evidence>
<dbReference type="OrthoDB" id="333412at2759"/>
<feature type="region of interest" description="Disordered" evidence="2">
    <location>
        <begin position="237"/>
        <end position="310"/>
    </location>
</feature>
<evidence type="ECO:0000313" key="4">
    <source>
        <dbReference type="EMBL" id="CEL69046.1"/>
    </source>
</evidence>
<feature type="compositionally biased region" description="Basic and acidic residues" evidence="2">
    <location>
        <begin position="1087"/>
        <end position="1097"/>
    </location>
</feature>
<name>F0VM63_NEOCL</name>
<feature type="region of interest" description="Disordered" evidence="2">
    <location>
        <begin position="355"/>
        <end position="410"/>
    </location>
</feature>
<feature type="compositionally biased region" description="Low complexity" evidence="2">
    <location>
        <begin position="143"/>
        <end position="157"/>
    </location>
</feature>
<feature type="compositionally biased region" description="Pro residues" evidence="2">
    <location>
        <begin position="884"/>
        <end position="899"/>
    </location>
</feature>
<dbReference type="Proteomes" id="UP000007494">
    <property type="component" value="Chromosome X"/>
</dbReference>
<dbReference type="eggNOG" id="ENOG502R01D">
    <property type="taxonomic scope" value="Eukaryota"/>
</dbReference>
<keyword evidence="1" id="KW-0175">Coiled coil</keyword>
<dbReference type="InParanoid" id="F0VM63"/>
<feature type="compositionally biased region" description="Basic and acidic residues" evidence="2">
    <location>
        <begin position="1069"/>
        <end position="1079"/>
    </location>
</feature>
<reference evidence="5" key="3">
    <citation type="journal article" date="2012" name="PLoS Pathog.">
        <title>Comparative genomics of the apicomplexan parasites Toxoplasma gondii and Neospora caninum: Coccidia differing in host range and transmission strategy.</title>
        <authorList>
            <person name="Reid A.J."/>
            <person name="Vermont S.J."/>
            <person name="Cotton J.A."/>
            <person name="Harris D."/>
            <person name="Hill-Cawthorne G.A."/>
            <person name="Konen-Waisman S."/>
            <person name="Latham S.M."/>
            <person name="Mourier T."/>
            <person name="Norton R."/>
            <person name="Quail M.A."/>
            <person name="Sanders M."/>
            <person name="Shanmugam D."/>
            <person name="Sohal A."/>
            <person name="Wasmuth J.D."/>
            <person name="Brunk B."/>
            <person name="Grigg M.E."/>
            <person name="Howard J.C."/>
            <person name="Parkinson J."/>
            <person name="Roos D.S."/>
            <person name="Trees A.J."/>
            <person name="Berriman M."/>
            <person name="Pain A."/>
            <person name="Wastling J.M."/>
        </authorList>
    </citation>
    <scope>NUCLEOTIDE SEQUENCE [LARGE SCALE GENOMIC DNA]</scope>
    <source>
        <strain evidence="5">Liverpool</strain>
    </source>
</reference>
<evidence type="ECO:0000313" key="5">
    <source>
        <dbReference type="Proteomes" id="UP000007494"/>
    </source>
</evidence>
<dbReference type="RefSeq" id="XP_003884372.1">
    <property type="nucleotide sequence ID" value="XM_003884323.1"/>
</dbReference>
<gene>
    <name evidence="4" type="ORF">BN1204_047720</name>
    <name evidence="3" type="ORF">NCLIV_047720</name>
</gene>
<evidence type="ECO:0000313" key="3">
    <source>
        <dbReference type="EMBL" id="CBZ54341.1"/>
    </source>
</evidence>
<evidence type="ECO:0000256" key="2">
    <source>
        <dbReference type="SAM" id="MobiDB-lite"/>
    </source>
</evidence>
<reference evidence="3" key="1">
    <citation type="submission" date="2011-02" db="EMBL/GenBank/DDBJ databases">
        <authorList>
            <person name="Aslett M."/>
        </authorList>
    </citation>
    <scope>NUCLEOTIDE SEQUENCE</scope>
    <source>
        <strain evidence="3">Liverpool</strain>
    </source>
</reference>
<reference evidence="3" key="2">
    <citation type="submission" date="2011-03" db="EMBL/GenBank/DDBJ databases">
        <title>Comparative genomics and transcriptomics of Neospora caninum and Toxoplasma gondii.</title>
        <authorList>
            <person name="Reid A.J."/>
            <person name="Sohal A."/>
            <person name="Harris D."/>
            <person name="Quail M."/>
            <person name="Sanders M."/>
            <person name="Berriman M."/>
            <person name="Wastling J.M."/>
            <person name="Pain A."/>
        </authorList>
    </citation>
    <scope>NUCLEOTIDE SEQUENCE</scope>
    <source>
        <strain evidence="3">Liverpool</strain>
    </source>
</reference>
<dbReference type="EMBL" id="LN714485">
    <property type="protein sequence ID" value="CEL69046.1"/>
    <property type="molecule type" value="Genomic_DNA"/>
</dbReference>
<feature type="compositionally biased region" description="Basic and acidic residues" evidence="2">
    <location>
        <begin position="819"/>
        <end position="836"/>
    </location>
</feature>
<protein>
    <submittedName>
        <fullName evidence="3">Uncharacterized protein</fullName>
    </submittedName>
</protein>
<feature type="region of interest" description="Disordered" evidence="2">
    <location>
        <begin position="717"/>
        <end position="745"/>
    </location>
</feature>
<feature type="compositionally biased region" description="Low complexity" evidence="2">
    <location>
        <begin position="177"/>
        <end position="191"/>
    </location>
</feature>
<feature type="compositionally biased region" description="Low complexity" evidence="2">
    <location>
        <begin position="266"/>
        <end position="299"/>
    </location>
</feature>
<sequence>MWGKLLTDTYNRVRTKADEVRQQVSSTVQAQQATITKARDAILALGGSSHGRVEGRAHAIAQAAAAGLSAEELMAQLQKEASGVRTLDEIHELLLLWRMLTLQSALHSAPRFASAEFVENPHPAQVSADASRDGGVQGSGEGDLLSSPLSPALASDLNEAPGEAGDAQLRRERGNGALPPLATTPPASAVAVPPPAAPSFAQELAEEERRGEKAIYGDGFSFKEELLEARREAHRRYEKRQMETAAPPAQVLTPSLAGDLRSPTVPSVSADADPLSSASPASGKGGASQEAFAEAAATVEPEDKTLSAEPVSLPTPALDAVLSVMSLCLAGAQERHLELLHALFTAAGAAAAASSASARGRRGGGPQTAERDGENSKEREARKREDAEKTAEGERDTETGKAGRLGTRRSAASPAEGLEVLEAILQLLSTWKRNWVLERKEDARRRLEAEARHLAAKIEDCDFCQDAEDEDPLVAHNIRLLANAQLLDLQQRIICVKQQLLLEQAEDARRKIAGLASLKAEREALARTFEGAEEAVEQQKKEVQVRMTEASEVLVKEAAGLDERRTALSEKLEKLKQEREELEQRLDTCLQKIASVESEQLELQGEEEGLHLELLHVQKQYKEQIHLHQQRGLQQSQLRVALDTLGRTSASLVELFEFDAAKKKETTVHDVDNLKGALKTQVCRHLAFEKTRLQQQVQFLLQCTQVLDALQAEGEKRMAESLPLPRPDEPEKRKETSEERRPSDEKFEYVAALSAEEQALLFGARKRFLRGCRQLDHFFAETEQFVSLHREVLVRAIRQQQQSIRHRQEGEEASSDSSEETRQAEDRGDAKSGEVDPMKDLAALYIQTKKQLVPYLSKLSATSASPRDRRAGPRGASASHPPSSSLPPPASSAPVPSPPSQSSAQSLSQSSAQPLSQSSEQSLSQSSEQSLSHSSEQSLAQSSSQSLSQSSEQSLSQSSSQSPSQASSQSSSQAASESALVASSLAPLSGVPGAETRLGAASAANQTAGQTAAEFPFEATPPPGRAPPKAVDGAPSEGARQRQDEQGLGTPSLQVFDLETPPRSPSANPERENGEKTWDGDEIDFLDTDKVDNWLME</sequence>
<feature type="compositionally biased region" description="Basic and acidic residues" evidence="2">
    <location>
        <begin position="369"/>
        <end position="401"/>
    </location>
</feature>
<reference evidence="4" key="4">
    <citation type="journal article" date="2015" name="PLoS ONE">
        <title>Comprehensive Evaluation of Toxoplasma gondii VEG and Neospora caninum LIV Genomes with Tachyzoite Stage Transcriptome and Proteome Defines Novel Transcript Features.</title>
        <authorList>
            <person name="Ramaprasad A."/>
            <person name="Mourier T."/>
            <person name="Naeem R."/>
            <person name="Malas T.B."/>
            <person name="Moussa E."/>
            <person name="Panigrahi A."/>
            <person name="Vermont S.J."/>
            <person name="Otto T.D."/>
            <person name="Wastling J."/>
            <person name="Pain A."/>
        </authorList>
    </citation>
    <scope>NUCLEOTIDE SEQUENCE</scope>
    <source>
        <strain evidence="4">Liverpool</strain>
    </source>
</reference>
<feature type="region of interest" description="Disordered" evidence="2">
    <location>
        <begin position="860"/>
        <end position="1097"/>
    </location>
</feature>
<dbReference type="GeneID" id="13442272"/>